<feature type="domain" description="AB hydrolase-1" evidence="1">
    <location>
        <begin position="3"/>
        <end position="195"/>
    </location>
</feature>
<organism evidence="2 3">
    <name type="scientific">Streptococcus mitis</name>
    <dbReference type="NCBI Taxonomy" id="28037"/>
    <lineage>
        <taxon>Bacteria</taxon>
        <taxon>Bacillati</taxon>
        <taxon>Bacillota</taxon>
        <taxon>Bacilli</taxon>
        <taxon>Lactobacillales</taxon>
        <taxon>Streptococcaceae</taxon>
        <taxon>Streptococcus</taxon>
        <taxon>Streptococcus mitis group</taxon>
    </lineage>
</organism>
<dbReference type="Pfam" id="PF12697">
    <property type="entry name" value="Abhydrolase_6"/>
    <property type="match status" value="1"/>
</dbReference>
<dbReference type="EC" id="4.2.99.20" evidence="2"/>
<dbReference type="RefSeq" id="WP_045612012.1">
    <property type="nucleotide sequence ID" value="NZ_JYGP01000002.1"/>
</dbReference>
<gene>
    <name evidence="2" type="primary">menH</name>
    <name evidence="2" type="ORF">TZ90_01200</name>
</gene>
<dbReference type="GO" id="GO:0070205">
    <property type="term" value="F:2-succinyl-6-hydroxy-2,4-cyclohexadiene-1-carboxylate synthase activity"/>
    <property type="evidence" value="ECO:0007669"/>
    <property type="project" value="UniProtKB-EC"/>
</dbReference>
<dbReference type="AlphaFoldDB" id="A0A0F2DD42"/>
<name>A0A0F2DD42_STRMT</name>
<comment type="caution">
    <text evidence="2">The sequence shown here is derived from an EMBL/GenBank/DDBJ whole genome shotgun (WGS) entry which is preliminary data.</text>
</comment>
<dbReference type="SUPFAM" id="SSF53474">
    <property type="entry name" value="alpha/beta-Hydrolases"/>
    <property type="match status" value="1"/>
</dbReference>
<dbReference type="PANTHER" id="PTHR43689">
    <property type="entry name" value="HYDROLASE"/>
    <property type="match status" value="1"/>
</dbReference>
<dbReference type="PATRIC" id="fig|28037.212.peg.1170"/>
<dbReference type="Proteomes" id="UP000033538">
    <property type="component" value="Unassembled WGS sequence"/>
</dbReference>
<accession>A0A0F2DD42</accession>
<evidence type="ECO:0000313" key="2">
    <source>
        <dbReference type="EMBL" id="KJQ68828.1"/>
    </source>
</evidence>
<keyword evidence="2" id="KW-0456">Lyase</keyword>
<dbReference type="PANTHER" id="PTHR43689:SF8">
    <property type="entry name" value="ALPHA_BETA-HYDROLASES SUPERFAMILY PROTEIN"/>
    <property type="match status" value="1"/>
</dbReference>
<reference evidence="2 3" key="1">
    <citation type="submission" date="2015-02" db="EMBL/GenBank/DDBJ databases">
        <title>Evolution of amylase-binding proteins of oral streptococcal species.</title>
        <authorList>
            <person name="Haase E.M."/>
        </authorList>
    </citation>
    <scope>NUCLEOTIDE SEQUENCE [LARGE SCALE GENOMIC DNA]</scope>
    <source>
        <strain evidence="2 3">OT25</strain>
    </source>
</reference>
<protein>
    <submittedName>
        <fullName evidence="2">2-succinyl-6-hydroxy-2, 4-cyclohexadiene-1-carboxylate synthase</fullName>
        <ecNumber evidence="2">4.2.99.20</ecNumber>
    </submittedName>
</protein>
<evidence type="ECO:0000313" key="3">
    <source>
        <dbReference type="Proteomes" id="UP000033538"/>
    </source>
</evidence>
<dbReference type="Gene3D" id="3.40.50.1820">
    <property type="entry name" value="alpha/beta hydrolase"/>
    <property type="match status" value="1"/>
</dbReference>
<proteinExistence type="predicted"/>
<dbReference type="EMBL" id="JYGP01000002">
    <property type="protein sequence ID" value="KJQ68828.1"/>
    <property type="molecule type" value="Genomic_DNA"/>
</dbReference>
<sequence>MKLIFLHGLGQSADSWKEVQELLVDYPSEALELFPSGVATYQEAKERIYQYLSKETEPFVLVGLSLGAALALELSSYDLPNLQALVLSGCPLKLAGNILFYIQLLIFKLLPKRVFEKQGADKALMVGVSEELKTLDLTDIAGICPYPTLLICGSKDKPNLSSMRSLHKLISESKFQIIPEGPHILNRAKPKEFAEITRSFLELLK</sequence>
<dbReference type="InterPro" id="IPR000073">
    <property type="entry name" value="AB_hydrolase_1"/>
</dbReference>
<evidence type="ECO:0000259" key="1">
    <source>
        <dbReference type="Pfam" id="PF12697"/>
    </source>
</evidence>
<dbReference type="InterPro" id="IPR029058">
    <property type="entry name" value="AB_hydrolase_fold"/>
</dbReference>